<dbReference type="GeneID" id="110012129"/>
<dbReference type="InterPro" id="IPR021109">
    <property type="entry name" value="Peptidase_aspartic_dom_sf"/>
</dbReference>
<reference evidence="2" key="1">
    <citation type="submission" date="2024-10" db="UniProtKB">
        <authorList>
            <consortium name="RefSeq"/>
        </authorList>
    </citation>
    <scope>NUCLEOTIDE SEQUENCE [LARGE SCALE GENOMIC DNA]</scope>
    <source>
        <strain evidence="2">cv. Zhongzhi No. 13</strain>
    </source>
</reference>
<keyword evidence="2" id="KW-1185">Reference proteome</keyword>
<feature type="compositionally biased region" description="Basic residues" evidence="1">
    <location>
        <begin position="67"/>
        <end position="77"/>
    </location>
</feature>
<dbReference type="PANTHER" id="PTHR33240">
    <property type="entry name" value="OS08G0508500 PROTEIN"/>
    <property type="match status" value="1"/>
</dbReference>
<dbReference type="AlphaFoldDB" id="A0A8M8UUK5"/>
<accession>A0A8M8UUK5</accession>
<sequence>MVERKDVLRWPKPTRVTPAKKYSSKYCRFHREREHDTEECYQLKDEIEQLVRQGYFKDQISKSYPSKGRHSRSRSPVRRAEGGVVTGQNTRENAPVKDIIHMIAGGSEMGYSNRARKKAKRRIDTMMSKQVMNISNELEISFGAQDLKEKIGDGNDPMVIKMDIANFTVHKVLVDNGSSADIILKEVLIKMGLGDARLDAVNSPLVGFGGNEVDSLGTIELPVSLGDEPRRRTLTVKFLVVNTPFAYNVILGRPGLNIFRAIVSTYHLKMKFPTHAGVGEVACDQWEARRCYNLSVKKDATDKKRKLGETLIEKEDRIEPIDGHWEIELVQGDPSKTTKIGARLEKKFELFAS</sequence>
<proteinExistence type="predicted"/>
<name>A0A8M8UUK5_SESIN</name>
<evidence type="ECO:0000313" key="2">
    <source>
        <dbReference type="Proteomes" id="UP000504604"/>
    </source>
</evidence>
<dbReference type="KEGG" id="sind:110012129"/>
<organism evidence="2 3">
    <name type="scientific">Sesamum indicum</name>
    <name type="common">Oriental sesame</name>
    <name type="synonym">Sesamum orientale</name>
    <dbReference type="NCBI Taxonomy" id="4182"/>
    <lineage>
        <taxon>Eukaryota</taxon>
        <taxon>Viridiplantae</taxon>
        <taxon>Streptophyta</taxon>
        <taxon>Embryophyta</taxon>
        <taxon>Tracheophyta</taxon>
        <taxon>Spermatophyta</taxon>
        <taxon>Magnoliopsida</taxon>
        <taxon>eudicotyledons</taxon>
        <taxon>Gunneridae</taxon>
        <taxon>Pentapetalae</taxon>
        <taxon>asterids</taxon>
        <taxon>lamiids</taxon>
        <taxon>Lamiales</taxon>
        <taxon>Pedaliaceae</taxon>
        <taxon>Sesamum</taxon>
    </lineage>
</organism>
<reference evidence="3" key="2">
    <citation type="submission" date="2025-08" db="UniProtKB">
        <authorList>
            <consortium name="RefSeq"/>
        </authorList>
    </citation>
    <scope>IDENTIFICATION</scope>
</reference>
<dbReference type="OrthoDB" id="2919534at2759"/>
<gene>
    <name evidence="3" type="primary">LOC110012129</name>
</gene>
<dbReference type="RefSeq" id="XP_020550217.1">
    <property type="nucleotide sequence ID" value="XM_020694558.1"/>
</dbReference>
<feature type="region of interest" description="Disordered" evidence="1">
    <location>
        <begin position="59"/>
        <end position="89"/>
    </location>
</feature>
<dbReference type="CDD" id="cd00303">
    <property type="entry name" value="retropepsin_like"/>
    <property type="match status" value="1"/>
</dbReference>
<dbReference type="PANTHER" id="PTHR33240:SF17">
    <property type="entry name" value="EUKARYOTIC PEPTIDE CHAIN RELEASE FACTOR GTP-BINDING SUBUNIT-LIKE"/>
    <property type="match status" value="1"/>
</dbReference>
<dbReference type="Gene3D" id="2.40.70.10">
    <property type="entry name" value="Acid Proteases"/>
    <property type="match status" value="1"/>
</dbReference>
<evidence type="ECO:0000313" key="3">
    <source>
        <dbReference type="RefSeq" id="XP_020550217.1"/>
    </source>
</evidence>
<dbReference type="Proteomes" id="UP000504604">
    <property type="component" value="Linkage group LG1"/>
</dbReference>
<evidence type="ECO:0000256" key="1">
    <source>
        <dbReference type="SAM" id="MobiDB-lite"/>
    </source>
</evidence>
<protein>
    <submittedName>
        <fullName evidence="3">Uncharacterized protein LOC110012129</fullName>
    </submittedName>
</protein>